<dbReference type="EMBL" id="BSXW01001573">
    <property type="protein sequence ID" value="GMF37744.1"/>
    <property type="molecule type" value="Genomic_DNA"/>
</dbReference>
<evidence type="ECO:0000313" key="2">
    <source>
        <dbReference type="Proteomes" id="UP001165083"/>
    </source>
</evidence>
<dbReference type="AlphaFoldDB" id="A0A9W6XFU3"/>
<comment type="caution">
    <text evidence="1">The sequence shown here is derived from an EMBL/GenBank/DDBJ whole genome shotgun (WGS) entry which is preliminary data.</text>
</comment>
<sequence length="225" mass="26332">MSEKRIIKLCRTTDDQIMKLANSLGVKVDQINFKQHLDRSKDYCILNMGTPQIGGTHWMAVSNKDKIYFDPLGLPRPRVIPSNYKYREVDIRNPRFGHCGQYSMLWLYYLQHNQLDKFYKLFYRDDIRAMDVEYIDEQELQTIRIDDGYYSLPDTKPKPKVAESRITLDHFNRINKITCPAKVMHGGNSICALSISKGSSSFLWCHTLAVYESITLRKVSRCLFF</sequence>
<dbReference type="InterPro" id="IPR038765">
    <property type="entry name" value="Papain-like_cys_pep_sf"/>
</dbReference>
<name>A0A9W6XFU3_9STRA</name>
<accession>A0A9W6XFU3</accession>
<protein>
    <submittedName>
        <fullName evidence="1">Unnamed protein product</fullName>
    </submittedName>
</protein>
<gene>
    <name evidence="1" type="ORF">Plil01_001586100</name>
</gene>
<dbReference type="Proteomes" id="UP001165083">
    <property type="component" value="Unassembled WGS sequence"/>
</dbReference>
<reference evidence="1" key="1">
    <citation type="submission" date="2023-04" db="EMBL/GenBank/DDBJ databases">
        <title>Phytophthora lilii NBRC 32176.</title>
        <authorList>
            <person name="Ichikawa N."/>
            <person name="Sato H."/>
            <person name="Tonouchi N."/>
        </authorList>
    </citation>
    <scope>NUCLEOTIDE SEQUENCE</scope>
    <source>
        <strain evidence="1">NBRC 32176</strain>
    </source>
</reference>
<dbReference type="SUPFAM" id="SSF54001">
    <property type="entry name" value="Cysteine proteinases"/>
    <property type="match status" value="1"/>
</dbReference>
<organism evidence="1 2">
    <name type="scientific">Phytophthora lilii</name>
    <dbReference type="NCBI Taxonomy" id="2077276"/>
    <lineage>
        <taxon>Eukaryota</taxon>
        <taxon>Sar</taxon>
        <taxon>Stramenopiles</taxon>
        <taxon>Oomycota</taxon>
        <taxon>Peronosporomycetes</taxon>
        <taxon>Peronosporales</taxon>
        <taxon>Peronosporaceae</taxon>
        <taxon>Phytophthora</taxon>
    </lineage>
</organism>
<evidence type="ECO:0000313" key="1">
    <source>
        <dbReference type="EMBL" id="GMF37744.1"/>
    </source>
</evidence>
<keyword evidence="2" id="KW-1185">Reference proteome</keyword>
<proteinExistence type="predicted"/>